<evidence type="ECO:0000259" key="14">
    <source>
        <dbReference type="PROSITE" id="PS50089"/>
    </source>
</evidence>
<dbReference type="SUPFAM" id="SSF52540">
    <property type="entry name" value="P-loop containing nucleoside triphosphate hydrolases"/>
    <property type="match status" value="2"/>
</dbReference>
<dbReference type="InterPro" id="IPR027370">
    <property type="entry name" value="Znf-RING_euk"/>
</dbReference>
<dbReference type="SMART" id="SM00490">
    <property type="entry name" value="HELICc"/>
    <property type="match status" value="1"/>
</dbReference>
<evidence type="ECO:0000256" key="1">
    <source>
        <dbReference type="ARBA" id="ARBA00004123"/>
    </source>
</evidence>
<dbReference type="Pfam" id="PF00271">
    <property type="entry name" value="Helicase_C"/>
    <property type="match status" value="1"/>
</dbReference>
<organism evidence="17 18">
    <name type="scientific">Durusdinium trenchii</name>
    <dbReference type="NCBI Taxonomy" id="1381693"/>
    <lineage>
        <taxon>Eukaryota</taxon>
        <taxon>Sar</taxon>
        <taxon>Alveolata</taxon>
        <taxon>Dinophyceae</taxon>
        <taxon>Suessiales</taxon>
        <taxon>Symbiodiniaceae</taxon>
        <taxon>Durusdinium</taxon>
    </lineage>
</organism>
<dbReference type="PROSITE" id="PS00518">
    <property type="entry name" value="ZF_RING_1"/>
    <property type="match status" value="1"/>
</dbReference>
<dbReference type="InterPro" id="IPR000330">
    <property type="entry name" value="SNF2_N"/>
</dbReference>
<keyword evidence="6" id="KW-0378">Hydrolase</keyword>
<dbReference type="Gene3D" id="3.30.40.10">
    <property type="entry name" value="Zinc/RING finger domain, C3HC4 (zinc finger)"/>
    <property type="match status" value="1"/>
</dbReference>
<dbReference type="InterPro" id="IPR027417">
    <property type="entry name" value="P-loop_NTPase"/>
</dbReference>
<dbReference type="SMART" id="SM00184">
    <property type="entry name" value="RING"/>
    <property type="match status" value="1"/>
</dbReference>
<feature type="region of interest" description="Disordered" evidence="13">
    <location>
        <begin position="123"/>
        <end position="164"/>
    </location>
</feature>
<feature type="domain" description="Helicase ATP-binding" evidence="15">
    <location>
        <begin position="397"/>
        <end position="585"/>
    </location>
</feature>
<proteinExistence type="predicted"/>
<evidence type="ECO:0000256" key="2">
    <source>
        <dbReference type="ARBA" id="ARBA00022723"/>
    </source>
</evidence>
<keyword evidence="5 12" id="KW-0863">Zinc-finger</keyword>
<feature type="compositionally biased region" description="Basic and acidic residues" evidence="13">
    <location>
        <begin position="291"/>
        <end position="313"/>
    </location>
</feature>
<dbReference type="CDD" id="cd18793">
    <property type="entry name" value="SF2_C_SNF"/>
    <property type="match status" value="1"/>
</dbReference>
<dbReference type="InterPro" id="IPR001841">
    <property type="entry name" value="Znf_RING"/>
</dbReference>
<evidence type="ECO:0000256" key="6">
    <source>
        <dbReference type="ARBA" id="ARBA00022801"/>
    </source>
</evidence>
<dbReference type="InterPro" id="IPR014905">
    <property type="entry name" value="HIRAN"/>
</dbReference>
<dbReference type="Gene3D" id="3.40.50.300">
    <property type="entry name" value="P-loop containing nucleotide triphosphate hydrolases"/>
    <property type="match status" value="2"/>
</dbReference>
<dbReference type="InterPro" id="IPR014001">
    <property type="entry name" value="Helicase_ATP-bd"/>
</dbReference>
<keyword evidence="2" id="KW-0479">Metal-binding</keyword>
<dbReference type="SMART" id="SM00487">
    <property type="entry name" value="DEXDc"/>
    <property type="match status" value="1"/>
</dbReference>
<evidence type="ECO:0000313" key="18">
    <source>
        <dbReference type="Proteomes" id="UP001642464"/>
    </source>
</evidence>
<comment type="caution">
    <text evidence="17">The sequence shown here is derived from an EMBL/GenBank/DDBJ whole genome shotgun (WGS) entry which is preliminary data.</text>
</comment>
<evidence type="ECO:0000259" key="15">
    <source>
        <dbReference type="PROSITE" id="PS51192"/>
    </source>
</evidence>
<name>A0ABP0HUU2_9DINO</name>
<dbReference type="InterPro" id="IPR050628">
    <property type="entry name" value="SNF2_RAD54_helicase_TF"/>
</dbReference>
<dbReference type="InterPro" id="IPR001650">
    <property type="entry name" value="Helicase_C-like"/>
</dbReference>
<evidence type="ECO:0000256" key="5">
    <source>
        <dbReference type="ARBA" id="ARBA00022771"/>
    </source>
</evidence>
<evidence type="ECO:0000256" key="7">
    <source>
        <dbReference type="ARBA" id="ARBA00022806"/>
    </source>
</evidence>
<evidence type="ECO:0000256" key="10">
    <source>
        <dbReference type="ARBA" id="ARBA00023204"/>
    </source>
</evidence>
<evidence type="ECO:0000256" key="12">
    <source>
        <dbReference type="PROSITE-ProRule" id="PRU00175"/>
    </source>
</evidence>
<keyword evidence="4" id="KW-0227">DNA damage</keyword>
<dbReference type="InterPro" id="IPR017907">
    <property type="entry name" value="Znf_RING_CS"/>
</dbReference>
<dbReference type="EMBL" id="CAXAMM010001918">
    <property type="protein sequence ID" value="CAK8993974.1"/>
    <property type="molecule type" value="Genomic_DNA"/>
</dbReference>
<evidence type="ECO:0000256" key="13">
    <source>
        <dbReference type="SAM" id="MobiDB-lite"/>
    </source>
</evidence>
<evidence type="ECO:0000256" key="9">
    <source>
        <dbReference type="ARBA" id="ARBA00022840"/>
    </source>
</evidence>
<feature type="domain" description="RING-type" evidence="14">
    <location>
        <begin position="786"/>
        <end position="826"/>
    </location>
</feature>
<accession>A0ABP0HUU2</accession>
<dbReference type="Pfam" id="PF00176">
    <property type="entry name" value="SNF2-rel_dom"/>
    <property type="match status" value="1"/>
</dbReference>
<dbReference type="PANTHER" id="PTHR45626:SF22">
    <property type="entry name" value="DNA REPAIR PROTEIN RAD5"/>
    <property type="match status" value="1"/>
</dbReference>
<dbReference type="Pfam" id="PF13445">
    <property type="entry name" value="zf-RING_UBOX"/>
    <property type="match status" value="1"/>
</dbReference>
<dbReference type="InterPro" id="IPR038718">
    <property type="entry name" value="SNF2-like_sf"/>
</dbReference>
<dbReference type="PANTHER" id="PTHR45626">
    <property type="entry name" value="TRANSCRIPTION TERMINATION FACTOR 2-RELATED"/>
    <property type="match status" value="1"/>
</dbReference>
<gene>
    <name evidence="17" type="ORF">SCF082_LOCUS3741</name>
</gene>
<evidence type="ECO:0000256" key="8">
    <source>
        <dbReference type="ARBA" id="ARBA00022833"/>
    </source>
</evidence>
<evidence type="ECO:0000259" key="16">
    <source>
        <dbReference type="PROSITE" id="PS51194"/>
    </source>
</evidence>
<dbReference type="Pfam" id="PF08797">
    <property type="entry name" value="HIRAN"/>
    <property type="match status" value="1"/>
</dbReference>
<feature type="compositionally biased region" description="Low complexity" evidence="13">
    <location>
        <begin position="142"/>
        <end position="162"/>
    </location>
</feature>
<keyword evidence="9" id="KW-0067">ATP-binding</keyword>
<dbReference type="SUPFAM" id="SSF57850">
    <property type="entry name" value="RING/U-box"/>
    <property type="match status" value="1"/>
</dbReference>
<evidence type="ECO:0000313" key="17">
    <source>
        <dbReference type="EMBL" id="CAK8993974.1"/>
    </source>
</evidence>
<feature type="domain" description="Helicase C-terminal" evidence="16">
    <location>
        <begin position="908"/>
        <end position="1085"/>
    </location>
</feature>
<dbReference type="PROSITE" id="PS50089">
    <property type="entry name" value="ZF_RING_2"/>
    <property type="match status" value="1"/>
</dbReference>
<evidence type="ECO:0000256" key="4">
    <source>
        <dbReference type="ARBA" id="ARBA00022763"/>
    </source>
</evidence>
<keyword evidence="11" id="KW-0539">Nucleus</keyword>
<dbReference type="Gene3D" id="3.40.50.10810">
    <property type="entry name" value="Tandem AAA-ATPase domain"/>
    <property type="match status" value="1"/>
</dbReference>
<sequence>RPVHEKLRDLKLVLGGAVTETQLGALLRKNSYNVEQSLNYYFDRGLEGLEDGPRAPEVVGHGLKQQRQRGQQKQEQPKKSEDSPFLVRKKRQRDGNPTNAASHEAGWPKLLCELTVEAESTTRLDEAEVRQAMPPDSALRVSADQQSAASRKSSRGSADGGATVKSVRRRFFSKQKKAESAIVRISVDDGHGHDLFLGRLPRWLSARLGPLLQEGMVDVQAKILGTPPSELRPFTMIPVELRVFVLGTSVFNTFPKVDDATDTLSRPALAFFELLQIMRDPTEIILGTARGRSDLGDKTNEDGGESDEAKNLSDNEVDGMCKSLFTAVVKEGMEDPPGLSVPLRPHQRTALRWMLERERAPKPNPEENLWTVVPFADAKRTPLYVNMYTRRVLFGRCPIPEPLRGGILADEMGLGKTVCIIALLMATRALANAQSKADLAPGLARFADRPEPKDPGLGTLIVCPTSLLGQWHDELVAKVARGCPLRVVKFHDRTQRAMLDLGSFDCVITTYGVVASEMQQRDSSLLSTKWYRVVLDEAHVIKNRHTDISKATASISATNRWCLTGTPLQNSVDDLFSLFFFLRHEPWSSYTWWSRVIRQPFEQTADTEASAAAMERLRAVLNEGPLMLRRVKADVQGMAMSIPERHIEVVKVDFTESERSFYEALYSRSKAEFDGFVSSGSAKNKYAVILTLLLRLRQACDHPFLVLANPSVSTASPSNKSQRDKVSDAEYINGIRQRLFHHASAGDNGATAAGSSAQTAPARSEQFIASTLEQISSIEEMENRECPICLDPPDEPQLTSCGHILCRDCLYGAMRFSRSMRCPVCRESIEDDKVTPLSVPSQRNRLLGPDGKTVRSRKDLMSKHWRSSSKLNTLIARIDEIHKVNQALSRGAFASAEDPAATPETGALLRKLVPAVSPGKSVQTAPVKVLVFSQWTKMLDMIEDALRQAGISSGRLDGSMSQGKRERCISEFTSSKTCNVFLISLKAGSLGLNLVCASVVFLVDAWWNPAVEEQAINRVHRIGQTRPVFINRLIVPMTVEEKIMALQERKAAMATAAVDNIGSAEAFAKGAVQRASTKLSLDDLMELFNST</sequence>
<feature type="non-terminal residue" evidence="17">
    <location>
        <position position="1"/>
    </location>
</feature>
<dbReference type="PROSITE" id="PS51192">
    <property type="entry name" value="HELICASE_ATP_BIND_1"/>
    <property type="match status" value="1"/>
</dbReference>
<keyword evidence="3" id="KW-0547">Nucleotide-binding</keyword>
<dbReference type="InterPro" id="IPR049730">
    <property type="entry name" value="SNF2/RAD54-like_C"/>
</dbReference>
<dbReference type="PROSITE" id="PS51194">
    <property type="entry name" value="HELICASE_CTER"/>
    <property type="match status" value="1"/>
</dbReference>
<evidence type="ECO:0000256" key="3">
    <source>
        <dbReference type="ARBA" id="ARBA00022741"/>
    </source>
</evidence>
<comment type="subcellular location">
    <subcellularLocation>
        <location evidence="1">Nucleus</location>
    </subcellularLocation>
</comment>
<feature type="region of interest" description="Disordered" evidence="13">
    <location>
        <begin position="289"/>
        <end position="313"/>
    </location>
</feature>
<keyword evidence="8" id="KW-0862">Zinc</keyword>
<feature type="region of interest" description="Disordered" evidence="13">
    <location>
        <begin position="52"/>
        <end position="105"/>
    </location>
</feature>
<keyword evidence="10" id="KW-0234">DNA repair</keyword>
<dbReference type="InterPro" id="IPR013083">
    <property type="entry name" value="Znf_RING/FYVE/PHD"/>
</dbReference>
<reference evidence="17 18" key="1">
    <citation type="submission" date="2024-02" db="EMBL/GenBank/DDBJ databases">
        <authorList>
            <person name="Chen Y."/>
            <person name="Shah S."/>
            <person name="Dougan E. K."/>
            <person name="Thang M."/>
            <person name="Chan C."/>
        </authorList>
    </citation>
    <scope>NUCLEOTIDE SEQUENCE [LARGE SCALE GENOMIC DNA]</scope>
</reference>
<protein>
    <submittedName>
        <fullName evidence="17">DNA repair protein RAD5B (Putative SWI/SNF-related matrix-associated actin-dependent regulator of chromatin subfamily A member 3-like 3) (SMARCA3-like protein 3) (RAD5 homolog B) (AtRAD5B)</fullName>
    </submittedName>
</protein>
<keyword evidence="7" id="KW-0347">Helicase</keyword>
<dbReference type="CDD" id="cd18008">
    <property type="entry name" value="DEXDc_SHPRH-like"/>
    <property type="match status" value="1"/>
</dbReference>
<dbReference type="Proteomes" id="UP001642464">
    <property type="component" value="Unassembled WGS sequence"/>
</dbReference>
<keyword evidence="18" id="KW-1185">Reference proteome</keyword>
<evidence type="ECO:0000256" key="11">
    <source>
        <dbReference type="ARBA" id="ARBA00023242"/>
    </source>
</evidence>